<dbReference type="EMBL" id="VEVO01000022">
    <property type="protein sequence ID" value="KAF0023500.1"/>
    <property type="molecule type" value="Genomic_DNA"/>
</dbReference>
<proteinExistence type="predicted"/>
<evidence type="ECO:0000313" key="1">
    <source>
        <dbReference type="EMBL" id="KAF0023500.1"/>
    </source>
</evidence>
<gene>
    <name evidence="1" type="ORF">F2P81_024130</name>
</gene>
<organism evidence="1 2">
    <name type="scientific">Scophthalmus maximus</name>
    <name type="common">Turbot</name>
    <name type="synonym">Psetta maxima</name>
    <dbReference type="NCBI Taxonomy" id="52904"/>
    <lineage>
        <taxon>Eukaryota</taxon>
        <taxon>Metazoa</taxon>
        <taxon>Chordata</taxon>
        <taxon>Craniata</taxon>
        <taxon>Vertebrata</taxon>
        <taxon>Euteleostomi</taxon>
        <taxon>Actinopterygii</taxon>
        <taxon>Neopterygii</taxon>
        <taxon>Teleostei</taxon>
        <taxon>Neoteleostei</taxon>
        <taxon>Acanthomorphata</taxon>
        <taxon>Carangaria</taxon>
        <taxon>Pleuronectiformes</taxon>
        <taxon>Pleuronectoidei</taxon>
        <taxon>Scophthalmidae</taxon>
        <taxon>Scophthalmus</taxon>
    </lineage>
</organism>
<dbReference type="AlphaFoldDB" id="A0A6A4RVV6"/>
<sequence length="225" mass="25598">MGVVRKPRAAIFINEQSIANKMTAKHLTHLQQTANSSTSLNSLSDRGAVLMWRVTMTPVTSPTDSDVALMQRLLVSIDSLPRPFLKTQLPPNCNHSCRHVRGKQKTERAASDSRFFQFNGGLSLKVKVMEISNRLDELFKLKSNPDPRLKNDCNIWFHKHQEYTTLIPPCVLCQYRCSQTCIIIMAPQILLMYSTCMEEIKRSIITEKINVSNRITQPQQASPQL</sequence>
<dbReference type="Proteomes" id="UP000438429">
    <property type="component" value="Unassembled WGS sequence"/>
</dbReference>
<name>A0A6A4RVV6_SCOMX</name>
<protein>
    <submittedName>
        <fullName evidence="1">Uncharacterized protein</fullName>
    </submittedName>
</protein>
<accession>A0A6A4RVV6</accession>
<comment type="caution">
    <text evidence="1">The sequence shown here is derived from an EMBL/GenBank/DDBJ whole genome shotgun (WGS) entry which is preliminary data.</text>
</comment>
<evidence type="ECO:0000313" key="2">
    <source>
        <dbReference type="Proteomes" id="UP000438429"/>
    </source>
</evidence>
<reference evidence="1 2" key="1">
    <citation type="submission" date="2019-06" db="EMBL/GenBank/DDBJ databases">
        <title>Draft genomes of female and male turbot (Scophthalmus maximus).</title>
        <authorList>
            <person name="Xu H."/>
            <person name="Xu X.-W."/>
            <person name="Shao C."/>
            <person name="Chen S."/>
        </authorList>
    </citation>
    <scope>NUCLEOTIDE SEQUENCE [LARGE SCALE GENOMIC DNA]</scope>
    <source>
        <strain evidence="1">Ysfricsl-2016a</strain>
        <tissue evidence="1">Blood</tissue>
    </source>
</reference>